<dbReference type="Pfam" id="PF00533">
    <property type="entry name" value="BRCT"/>
    <property type="match status" value="1"/>
</dbReference>
<dbReference type="SUPFAM" id="SSF52113">
    <property type="entry name" value="BRCT domain"/>
    <property type="match status" value="1"/>
</dbReference>
<dbReference type="EMBL" id="JAIWYP010000006">
    <property type="protein sequence ID" value="KAH3807724.1"/>
    <property type="molecule type" value="Genomic_DNA"/>
</dbReference>
<dbReference type="InterPro" id="IPR035899">
    <property type="entry name" value="DBL_dom_sf"/>
</dbReference>
<dbReference type="GO" id="GO:0000281">
    <property type="term" value="P:mitotic cytokinesis"/>
    <property type="evidence" value="ECO:0007669"/>
    <property type="project" value="TreeGrafter"/>
</dbReference>
<evidence type="ECO:0000259" key="1">
    <source>
        <dbReference type="PROSITE" id="PS50010"/>
    </source>
</evidence>
<dbReference type="PROSITE" id="PS50172">
    <property type="entry name" value="BRCT"/>
    <property type="match status" value="1"/>
</dbReference>
<dbReference type="InterPro" id="IPR001357">
    <property type="entry name" value="BRCT_dom"/>
</dbReference>
<protein>
    <recommendedName>
        <fullName evidence="5">Protein ECT2</fullName>
    </recommendedName>
</protein>
<dbReference type="InterPro" id="IPR026817">
    <property type="entry name" value="Ect2"/>
</dbReference>
<dbReference type="Pfam" id="PF00621">
    <property type="entry name" value="RhoGEF"/>
    <property type="match status" value="1"/>
</dbReference>
<accession>A0A9D4JF79</accession>
<dbReference type="PANTHER" id="PTHR16777">
    <property type="entry name" value="PROTEIN ECT2"/>
    <property type="match status" value="1"/>
</dbReference>
<dbReference type="Gene3D" id="3.40.50.10190">
    <property type="entry name" value="BRCT domain"/>
    <property type="match status" value="1"/>
</dbReference>
<dbReference type="CDD" id="cd00160">
    <property type="entry name" value="RhoGEF"/>
    <property type="match status" value="1"/>
</dbReference>
<reference evidence="3" key="1">
    <citation type="journal article" date="2019" name="bioRxiv">
        <title>The Genome of the Zebra Mussel, Dreissena polymorpha: A Resource for Invasive Species Research.</title>
        <authorList>
            <person name="McCartney M.A."/>
            <person name="Auch B."/>
            <person name="Kono T."/>
            <person name="Mallez S."/>
            <person name="Zhang Y."/>
            <person name="Obille A."/>
            <person name="Becker A."/>
            <person name="Abrahante J.E."/>
            <person name="Garbe J."/>
            <person name="Badalamenti J.P."/>
            <person name="Herman A."/>
            <person name="Mangelson H."/>
            <person name="Liachko I."/>
            <person name="Sullivan S."/>
            <person name="Sone E.D."/>
            <person name="Koren S."/>
            <person name="Silverstein K.A.T."/>
            <person name="Beckman K.B."/>
            <person name="Gohl D.M."/>
        </authorList>
    </citation>
    <scope>NUCLEOTIDE SEQUENCE</scope>
    <source>
        <strain evidence="3">Duluth1</strain>
        <tissue evidence="3">Whole animal</tissue>
    </source>
</reference>
<dbReference type="GO" id="GO:0005938">
    <property type="term" value="C:cell cortex"/>
    <property type="evidence" value="ECO:0007669"/>
    <property type="project" value="TreeGrafter"/>
</dbReference>
<dbReference type="InterPro" id="IPR001331">
    <property type="entry name" value="GDS_CDC24_CS"/>
</dbReference>
<dbReference type="InterPro" id="IPR049395">
    <property type="entry name" value="ECT2_PH"/>
</dbReference>
<keyword evidence="4" id="KW-1185">Reference proteome</keyword>
<dbReference type="Gene3D" id="2.30.29.30">
    <property type="entry name" value="Pleckstrin-homology domain (PH domain)/Phosphotyrosine-binding domain (PTB)"/>
    <property type="match status" value="1"/>
</dbReference>
<dbReference type="GO" id="GO:0035556">
    <property type="term" value="P:intracellular signal transduction"/>
    <property type="evidence" value="ECO:0007669"/>
    <property type="project" value="InterPro"/>
</dbReference>
<dbReference type="GO" id="GO:0005634">
    <property type="term" value="C:nucleus"/>
    <property type="evidence" value="ECO:0007669"/>
    <property type="project" value="InterPro"/>
</dbReference>
<evidence type="ECO:0000313" key="3">
    <source>
        <dbReference type="EMBL" id="KAH3807724.1"/>
    </source>
</evidence>
<dbReference type="SMART" id="SM00292">
    <property type="entry name" value="BRCT"/>
    <property type="match status" value="1"/>
</dbReference>
<evidence type="ECO:0000259" key="2">
    <source>
        <dbReference type="PROSITE" id="PS50172"/>
    </source>
</evidence>
<feature type="domain" description="DH" evidence="1">
    <location>
        <begin position="219"/>
        <end position="408"/>
    </location>
</feature>
<dbReference type="PROSITE" id="PS00741">
    <property type="entry name" value="DH_1"/>
    <property type="match status" value="1"/>
</dbReference>
<dbReference type="PANTHER" id="PTHR16777:SF2">
    <property type="entry name" value="PROTEIN ECT2"/>
    <property type="match status" value="1"/>
</dbReference>
<dbReference type="GO" id="GO:0005096">
    <property type="term" value="F:GTPase activator activity"/>
    <property type="evidence" value="ECO:0007669"/>
    <property type="project" value="InterPro"/>
</dbReference>
<dbReference type="SUPFAM" id="SSF50729">
    <property type="entry name" value="PH domain-like"/>
    <property type="match status" value="1"/>
</dbReference>
<dbReference type="GO" id="GO:0007399">
    <property type="term" value="P:nervous system development"/>
    <property type="evidence" value="ECO:0007669"/>
    <property type="project" value="TreeGrafter"/>
</dbReference>
<dbReference type="Pfam" id="PF21242">
    <property type="entry name" value="ECT2_PH"/>
    <property type="match status" value="1"/>
</dbReference>
<reference evidence="3" key="2">
    <citation type="submission" date="2020-11" db="EMBL/GenBank/DDBJ databases">
        <authorList>
            <person name="McCartney M.A."/>
            <person name="Auch B."/>
            <person name="Kono T."/>
            <person name="Mallez S."/>
            <person name="Becker A."/>
            <person name="Gohl D.M."/>
            <person name="Silverstein K.A.T."/>
            <person name="Koren S."/>
            <person name="Bechman K.B."/>
            <person name="Herman A."/>
            <person name="Abrahante J.E."/>
            <person name="Garbe J."/>
        </authorList>
    </citation>
    <scope>NUCLEOTIDE SEQUENCE</scope>
    <source>
        <strain evidence="3">Duluth1</strain>
        <tissue evidence="3">Whole animal</tissue>
    </source>
</reference>
<dbReference type="GO" id="GO:0005085">
    <property type="term" value="F:guanyl-nucleotide exchange factor activity"/>
    <property type="evidence" value="ECO:0007669"/>
    <property type="project" value="InterPro"/>
</dbReference>
<dbReference type="AlphaFoldDB" id="A0A9D4JF79"/>
<dbReference type="InterPro" id="IPR011993">
    <property type="entry name" value="PH-like_dom_sf"/>
</dbReference>
<dbReference type="Proteomes" id="UP000828390">
    <property type="component" value="Unassembled WGS sequence"/>
</dbReference>
<sequence>MEVISEEEECAVGLDKPIMSSDWLTRVWTERDKVDFRADDPCVMKYKVPPFYKRCLSFLGFSHEEQNHMEEITIENGGTFANVGDKECSHLIVDEALKDLPDNISLPKHVVKGEWFWACIQMEARAAEKFYTFQKGEAVQNLFTPVSTMAGSKTRKRKRLKENIAQLVSDDELESPLYNKRRSGSIDGIISPNSFLDASNTPDISDININDKEQVKVTPRLQVVKEFLQTERNYVGILHTLLNTFKAQIEKQDQYSGAILAAPDVKLIFGNIPPIYNIHLSIREELEKMVETWSEEKPVGTVISKNAEALVKAYPPFVNFFEDTKERIQKCDKSNPRFHAFLKVCQTKPECGRQTLTELLIRPVQRLPSITLLLNDILKHTPKSNPDYVELEKANNVLKEVMTHINEDKRRTESQVVMFDIMKDIENCPATLLSSHRNFVSRMDVIELSDVLSDRGAPLSLFLFSDCIVICKRRTKVLHSKSPAASKTPQKGYKHLEFLPLQCVKKVLDILEAKDCKDAFGLIVKNTEDMKDKFYSFMMDSEDVSKSTLITSVAKSIANTVCRTDYESLISRVDGEEFQVSTVDLSGQKLSKAASRFSRRVSRAFSFNKTPRRIKRAVSHVFSPFVKDSSRDFTPGNLHGKRLASSIDLTSNDDNISIGYLDDDTLSLGAFSMKGPLD</sequence>
<dbReference type="SUPFAM" id="SSF48065">
    <property type="entry name" value="DBL homology domain (DH-domain)"/>
    <property type="match status" value="1"/>
</dbReference>
<dbReference type="Gene3D" id="1.20.900.10">
    <property type="entry name" value="Dbl homology (DH) domain"/>
    <property type="match status" value="1"/>
</dbReference>
<comment type="caution">
    <text evidence="3">The sequence shown here is derived from an EMBL/GenBank/DDBJ whole genome shotgun (WGS) entry which is preliminary data.</text>
</comment>
<evidence type="ECO:0008006" key="5">
    <source>
        <dbReference type="Google" id="ProtNLM"/>
    </source>
</evidence>
<proteinExistence type="predicted"/>
<dbReference type="InterPro" id="IPR036420">
    <property type="entry name" value="BRCT_dom_sf"/>
</dbReference>
<dbReference type="CDD" id="cd17732">
    <property type="entry name" value="BRCT_Ect2_rpt2"/>
    <property type="match status" value="1"/>
</dbReference>
<evidence type="ECO:0000313" key="4">
    <source>
        <dbReference type="Proteomes" id="UP000828390"/>
    </source>
</evidence>
<dbReference type="SMART" id="SM00325">
    <property type="entry name" value="RhoGEF"/>
    <property type="match status" value="1"/>
</dbReference>
<dbReference type="PROSITE" id="PS50010">
    <property type="entry name" value="DH_2"/>
    <property type="match status" value="1"/>
</dbReference>
<dbReference type="GO" id="GO:2000431">
    <property type="term" value="P:regulation of cytokinesis, actomyosin contractile ring assembly"/>
    <property type="evidence" value="ECO:0007669"/>
    <property type="project" value="InterPro"/>
</dbReference>
<name>A0A9D4JF79_DREPO</name>
<dbReference type="InterPro" id="IPR000219">
    <property type="entry name" value="DH_dom"/>
</dbReference>
<gene>
    <name evidence="3" type="ORF">DPMN_136071</name>
</gene>
<organism evidence="3 4">
    <name type="scientific">Dreissena polymorpha</name>
    <name type="common">Zebra mussel</name>
    <name type="synonym">Mytilus polymorpha</name>
    <dbReference type="NCBI Taxonomy" id="45954"/>
    <lineage>
        <taxon>Eukaryota</taxon>
        <taxon>Metazoa</taxon>
        <taxon>Spiralia</taxon>
        <taxon>Lophotrochozoa</taxon>
        <taxon>Mollusca</taxon>
        <taxon>Bivalvia</taxon>
        <taxon>Autobranchia</taxon>
        <taxon>Heteroconchia</taxon>
        <taxon>Euheterodonta</taxon>
        <taxon>Imparidentia</taxon>
        <taxon>Neoheterodontei</taxon>
        <taxon>Myida</taxon>
        <taxon>Dreissenoidea</taxon>
        <taxon>Dreissenidae</taxon>
        <taxon>Dreissena</taxon>
    </lineage>
</organism>
<feature type="domain" description="BRCT" evidence="2">
    <location>
        <begin position="46"/>
        <end position="133"/>
    </location>
</feature>
<dbReference type="CDD" id="cd01229">
    <property type="entry name" value="PH_Ect2"/>
    <property type="match status" value="1"/>
</dbReference>